<evidence type="ECO:0000313" key="1">
    <source>
        <dbReference type="EMBL" id="KAH7905172.1"/>
    </source>
</evidence>
<reference evidence="1" key="1">
    <citation type="journal article" date="2021" name="New Phytol.">
        <title>Evolutionary innovations through gain and loss of genes in the ectomycorrhizal Boletales.</title>
        <authorList>
            <person name="Wu G."/>
            <person name="Miyauchi S."/>
            <person name="Morin E."/>
            <person name="Kuo A."/>
            <person name="Drula E."/>
            <person name="Varga T."/>
            <person name="Kohler A."/>
            <person name="Feng B."/>
            <person name="Cao Y."/>
            <person name="Lipzen A."/>
            <person name="Daum C."/>
            <person name="Hundley H."/>
            <person name="Pangilinan J."/>
            <person name="Johnson J."/>
            <person name="Barry K."/>
            <person name="LaButti K."/>
            <person name="Ng V."/>
            <person name="Ahrendt S."/>
            <person name="Min B."/>
            <person name="Choi I.G."/>
            <person name="Park H."/>
            <person name="Plett J.M."/>
            <person name="Magnuson J."/>
            <person name="Spatafora J.W."/>
            <person name="Nagy L.G."/>
            <person name="Henrissat B."/>
            <person name="Grigoriev I.V."/>
            <person name="Yang Z.L."/>
            <person name="Xu J."/>
            <person name="Martin F.M."/>
        </authorList>
    </citation>
    <scope>NUCLEOTIDE SEQUENCE</scope>
    <source>
        <strain evidence="1">ATCC 28755</strain>
    </source>
</reference>
<dbReference type="Proteomes" id="UP000790377">
    <property type="component" value="Unassembled WGS sequence"/>
</dbReference>
<gene>
    <name evidence="1" type="ORF">BJ138DRAFT_1106202</name>
</gene>
<accession>A0ACB7ZWA9</accession>
<comment type="caution">
    <text evidence="1">The sequence shown here is derived from an EMBL/GenBank/DDBJ whole genome shotgun (WGS) entry which is preliminary data.</text>
</comment>
<evidence type="ECO:0000313" key="2">
    <source>
        <dbReference type="Proteomes" id="UP000790377"/>
    </source>
</evidence>
<name>A0ACB7ZWA9_9AGAM</name>
<protein>
    <submittedName>
        <fullName evidence="1">Uncharacterized protein</fullName>
    </submittedName>
</protein>
<keyword evidence="2" id="KW-1185">Reference proteome</keyword>
<proteinExistence type="predicted"/>
<dbReference type="EMBL" id="MU268254">
    <property type="protein sequence ID" value="KAH7905172.1"/>
    <property type="molecule type" value="Genomic_DNA"/>
</dbReference>
<sequence>MYPQLACTPRELSFKCTLTKCLEYPLVQLLPNGMFSLSDKLLKQWRWLEDTVLHATHILTKAGLGWLHTVFWFPPPNICELIAPKAIGRLPGVIIPVREYCLWQNKIWDMTTARSAIPICAPAKNLVASLIREEKVKRQRRETAAFVPYQLHPEELIETHPPHSPAQHHVAPPPAAPSASHSFPPLPTDMMFPVPRLNTSSIPGRPAWEMFIEKKRKDIQATRNEASPADLQVWDARLVNSKAQRIPGQKGAAVFHWKAQEGVRKRTQVDHKLIKDVWCNITECLSSLRVPRQRIYDEVRNEWDICTEFDLSENPDNPVDDFYDSEPPVSGSFDLLAAAAAGTFVPAAPSAILASANENPMRAPFTFNPKPDHSQQGHDIVYGPPQVQIDPEYRPLESTLYYRLGIIIDNSLNIPDLLSQLPPTRRLDIIKVKQVTAEINAPLEDHHNEGAICMAVSCLAMQKRPPSSLS</sequence>
<organism evidence="1 2">
    <name type="scientific">Hygrophoropsis aurantiaca</name>
    <dbReference type="NCBI Taxonomy" id="72124"/>
    <lineage>
        <taxon>Eukaryota</taxon>
        <taxon>Fungi</taxon>
        <taxon>Dikarya</taxon>
        <taxon>Basidiomycota</taxon>
        <taxon>Agaricomycotina</taxon>
        <taxon>Agaricomycetes</taxon>
        <taxon>Agaricomycetidae</taxon>
        <taxon>Boletales</taxon>
        <taxon>Coniophorineae</taxon>
        <taxon>Hygrophoropsidaceae</taxon>
        <taxon>Hygrophoropsis</taxon>
    </lineage>
</organism>